<dbReference type="OrthoDB" id="1577729at2759"/>
<evidence type="ECO:0000313" key="1">
    <source>
        <dbReference type="EMBL" id="OIW06124.1"/>
    </source>
</evidence>
<protein>
    <submittedName>
        <fullName evidence="1">Uncharacterized protein</fullName>
    </submittedName>
</protein>
<dbReference type="EMBL" id="CM007368">
    <property type="protein sequence ID" value="OIW06124.1"/>
    <property type="molecule type" value="Genomic_DNA"/>
</dbReference>
<reference evidence="1 2" key="1">
    <citation type="journal article" date="2017" name="Plant Biotechnol. J.">
        <title>A comprehensive draft genome sequence for lupin (Lupinus angustifolius), an emerging health food: insights into plant-microbe interactions and legume evolution.</title>
        <authorList>
            <person name="Hane J.K."/>
            <person name="Ming Y."/>
            <person name="Kamphuis L.G."/>
            <person name="Nelson M.N."/>
            <person name="Garg G."/>
            <person name="Atkins C.A."/>
            <person name="Bayer P.E."/>
            <person name="Bravo A."/>
            <person name="Bringans S."/>
            <person name="Cannon S."/>
            <person name="Edwards D."/>
            <person name="Foley R."/>
            <person name="Gao L.L."/>
            <person name="Harrison M.J."/>
            <person name="Huang W."/>
            <person name="Hurgobin B."/>
            <person name="Li S."/>
            <person name="Liu C.W."/>
            <person name="McGrath A."/>
            <person name="Morahan G."/>
            <person name="Murray J."/>
            <person name="Weller J."/>
            <person name="Jian J."/>
            <person name="Singh K.B."/>
        </authorList>
    </citation>
    <scope>NUCLEOTIDE SEQUENCE</scope>
    <source>
        <strain evidence="2">cv. Tanjil</strain>
        <tissue evidence="1">Whole plant</tissue>
    </source>
</reference>
<gene>
    <name evidence="1" type="ORF">TanjilG_29880</name>
</gene>
<dbReference type="Proteomes" id="UP000188354">
    <property type="component" value="Chromosome LG08"/>
</dbReference>
<organism evidence="1 2">
    <name type="scientific">Lupinus angustifolius</name>
    <name type="common">Narrow-leaved blue lupine</name>
    <dbReference type="NCBI Taxonomy" id="3871"/>
    <lineage>
        <taxon>Eukaryota</taxon>
        <taxon>Viridiplantae</taxon>
        <taxon>Streptophyta</taxon>
        <taxon>Embryophyta</taxon>
        <taxon>Tracheophyta</taxon>
        <taxon>Spermatophyta</taxon>
        <taxon>Magnoliopsida</taxon>
        <taxon>eudicotyledons</taxon>
        <taxon>Gunneridae</taxon>
        <taxon>Pentapetalae</taxon>
        <taxon>rosids</taxon>
        <taxon>fabids</taxon>
        <taxon>Fabales</taxon>
        <taxon>Fabaceae</taxon>
        <taxon>Papilionoideae</taxon>
        <taxon>50 kb inversion clade</taxon>
        <taxon>genistoids sensu lato</taxon>
        <taxon>core genistoids</taxon>
        <taxon>Genisteae</taxon>
        <taxon>Lupinus</taxon>
    </lineage>
</organism>
<accession>A0A4P1RAF9</accession>
<keyword evidence="2" id="KW-1185">Reference proteome</keyword>
<proteinExistence type="predicted"/>
<dbReference type="KEGG" id="lang:109355114"/>
<evidence type="ECO:0000313" key="2">
    <source>
        <dbReference type="Proteomes" id="UP000188354"/>
    </source>
</evidence>
<name>A0A4P1RAF9_LUPAN</name>
<dbReference type="AlphaFoldDB" id="A0A4P1RAF9"/>
<sequence length="143" mass="15887">MAAVVGTNTAHAAAVSELPLRHKISQLLADLVKFAVGSAIDGSRKILPGKKHADKMVPEGLINIPLPTPLKTMKKPDLNVAKGIHFETKVEEVEEDMNNIKQMFITSTKRVQESYPPKESNDGFKEINLMKNNGRRVFIRSRL</sequence>
<dbReference type="Gramene" id="OIW06124">
    <property type="protein sequence ID" value="OIW06124"/>
    <property type="gene ID" value="TanjilG_29880"/>
</dbReference>